<dbReference type="Gene3D" id="3.40.50.300">
    <property type="entry name" value="P-loop containing nucleotide triphosphate hydrolases"/>
    <property type="match status" value="1"/>
</dbReference>
<dbReference type="PANTHER" id="PTHR41287:SF1">
    <property type="entry name" value="PROTEIN YMFN"/>
    <property type="match status" value="1"/>
</dbReference>
<gene>
    <name evidence="3" type="ORF">ACFQ5N_02300</name>
</gene>
<protein>
    <submittedName>
        <fullName evidence="3">Terminase large subunit</fullName>
    </submittedName>
</protein>
<dbReference type="Proteomes" id="UP001597241">
    <property type="component" value="Unassembled WGS sequence"/>
</dbReference>
<evidence type="ECO:0000313" key="4">
    <source>
        <dbReference type="Proteomes" id="UP001597241"/>
    </source>
</evidence>
<dbReference type="Pfam" id="PF03354">
    <property type="entry name" value="TerL_ATPase"/>
    <property type="match status" value="1"/>
</dbReference>
<accession>A0ABW3WN54</accession>
<proteinExistence type="predicted"/>
<comment type="caution">
    <text evidence="3">The sequence shown here is derived from an EMBL/GenBank/DDBJ whole genome shotgun (WGS) entry which is preliminary data.</text>
</comment>
<sequence length="578" mass="65650">MEITTAQLNSVPFKYAAAVRTGEIIAGKRIKQAVERFYTWIETADDDGYYLDHQKGLQVINFFHVFLIHTKGKMAGKPFILSPFQQFTLYNLFGWLENTSQGQIRRINNVYEKIGKKNGKTAVMAGVGLYCMSFDLEYGAEIYVGATKEDQAKLCFNQAADFINRSSALKTMGFSTYQRELKFKKYGSSFKPLGGDSKTQDGINAHLAIIDEYHSHRDDSVKENLESSMAARIQPIVYTITTAGVNIAGVCKKFEESCENILDGTAKDDHFFIMMHDLDADDDWQLIENWTKANPNMGVSVEKSFLIKEYNKAKNQPSKIPNFKTKHLNMWVDAPEIWIPSEIWKRNNVEVEDYEALFRKKAMKFGCYAATDLSTRIDLTALVYLTNPDEDGNRFVKLFAFCPSDNIDQRSKEDAVPYRYWADAGYLTATPGNVIDYEEIKKTTLHHHFKYHTVRNEFDQWNAEQLRNDLAQLGVETSFFSQSIGVISEPTKELEKLVYEGKIKHDGNPILEWALSGCVIYKDANENIKVHKGRSHAGVKRVDPIIALIMALGGAISVEETNNKSKYNDPEAEISFGV</sequence>
<dbReference type="RefSeq" id="WP_386807381.1">
    <property type="nucleotide sequence ID" value="NZ_JBHTMV010000002.1"/>
</dbReference>
<dbReference type="InterPro" id="IPR046462">
    <property type="entry name" value="TerL_nuclease"/>
</dbReference>
<keyword evidence="4" id="KW-1185">Reference proteome</keyword>
<dbReference type="Pfam" id="PF20441">
    <property type="entry name" value="TerL_nuclease"/>
    <property type="match status" value="1"/>
</dbReference>
<dbReference type="InterPro" id="IPR046461">
    <property type="entry name" value="TerL_ATPase"/>
</dbReference>
<name>A0ABW3WN54_9FLAO</name>
<dbReference type="InterPro" id="IPR027417">
    <property type="entry name" value="P-loop_NTPase"/>
</dbReference>
<evidence type="ECO:0000259" key="2">
    <source>
        <dbReference type="Pfam" id="PF20441"/>
    </source>
</evidence>
<dbReference type="PANTHER" id="PTHR41287">
    <property type="match status" value="1"/>
</dbReference>
<evidence type="ECO:0000313" key="3">
    <source>
        <dbReference type="EMBL" id="MFD1292656.1"/>
    </source>
</evidence>
<organism evidence="3 4">
    <name type="scientific">Lutibacter holmesii</name>
    <dbReference type="NCBI Taxonomy" id="1137985"/>
    <lineage>
        <taxon>Bacteria</taxon>
        <taxon>Pseudomonadati</taxon>
        <taxon>Bacteroidota</taxon>
        <taxon>Flavobacteriia</taxon>
        <taxon>Flavobacteriales</taxon>
        <taxon>Flavobacteriaceae</taxon>
        <taxon>Lutibacter</taxon>
    </lineage>
</organism>
<dbReference type="InterPro" id="IPR005021">
    <property type="entry name" value="Terminase_largesu-like"/>
</dbReference>
<dbReference type="EMBL" id="JBHTMV010000002">
    <property type="protein sequence ID" value="MFD1292656.1"/>
    <property type="molecule type" value="Genomic_DNA"/>
</dbReference>
<feature type="domain" description="Terminase large subunit-like endonuclease" evidence="2">
    <location>
        <begin position="267"/>
        <end position="557"/>
    </location>
</feature>
<reference evidence="4" key="1">
    <citation type="journal article" date="2019" name="Int. J. Syst. Evol. Microbiol.">
        <title>The Global Catalogue of Microorganisms (GCM) 10K type strain sequencing project: providing services to taxonomists for standard genome sequencing and annotation.</title>
        <authorList>
            <consortium name="The Broad Institute Genomics Platform"/>
            <consortium name="The Broad Institute Genome Sequencing Center for Infectious Disease"/>
            <person name="Wu L."/>
            <person name="Ma J."/>
        </authorList>
    </citation>
    <scope>NUCLEOTIDE SEQUENCE [LARGE SCALE GENOMIC DNA]</scope>
    <source>
        <strain evidence="4">CCUG 62221</strain>
    </source>
</reference>
<evidence type="ECO:0000259" key="1">
    <source>
        <dbReference type="Pfam" id="PF03354"/>
    </source>
</evidence>
<feature type="domain" description="Terminase large subunit-like ATPase" evidence="1">
    <location>
        <begin position="83"/>
        <end position="258"/>
    </location>
</feature>